<gene>
    <name evidence="7" type="ORF">E6C70_03695</name>
</gene>
<dbReference type="EMBL" id="SSSN01000003">
    <property type="protein sequence ID" value="THG35178.1"/>
    <property type="molecule type" value="Genomic_DNA"/>
</dbReference>
<name>A0A4S4FXN5_9MICO</name>
<evidence type="ECO:0000256" key="1">
    <source>
        <dbReference type="ARBA" id="ARBA00004141"/>
    </source>
</evidence>
<dbReference type="Proteomes" id="UP000307380">
    <property type="component" value="Unassembled WGS sequence"/>
</dbReference>
<evidence type="ECO:0000313" key="7">
    <source>
        <dbReference type="EMBL" id="THG35178.1"/>
    </source>
</evidence>
<reference evidence="7 8" key="1">
    <citation type="submission" date="2019-04" db="EMBL/GenBank/DDBJ databases">
        <authorList>
            <person name="Jiang L."/>
        </authorList>
    </citation>
    <scope>NUCLEOTIDE SEQUENCE [LARGE SCALE GENOMIC DNA]</scope>
    <source>
        <strain evidence="7 8">YIM 131861</strain>
    </source>
</reference>
<evidence type="ECO:0000256" key="6">
    <source>
        <dbReference type="SAM" id="Phobius"/>
    </source>
</evidence>
<evidence type="ECO:0000256" key="2">
    <source>
        <dbReference type="ARBA" id="ARBA00022692"/>
    </source>
</evidence>
<dbReference type="RefSeq" id="WP_136422313.1">
    <property type="nucleotide sequence ID" value="NZ_SSSN01000003.1"/>
</dbReference>
<feature type="region of interest" description="Disordered" evidence="5">
    <location>
        <begin position="1"/>
        <end position="69"/>
    </location>
</feature>
<comment type="caution">
    <text evidence="7">The sequence shown here is derived from an EMBL/GenBank/DDBJ whole genome shotgun (WGS) entry which is preliminary data.</text>
</comment>
<proteinExistence type="predicted"/>
<dbReference type="Pfam" id="PF09685">
    <property type="entry name" value="MamF_MmsF"/>
    <property type="match status" value="1"/>
</dbReference>
<accession>A0A4S4FXN5</accession>
<dbReference type="InterPro" id="IPR019109">
    <property type="entry name" value="MamF_MmsF"/>
</dbReference>
<comment type="subcellular location">
    <subcellularLocation>
        <location evidence="1">Membrane</location>
        <topology evidence="1">Multi-pass membrane protein</topology>
    </subcellularLocation>
</comment>
<feature type="compositionally biased region" description="Low complexity" evidence="5">
    <location>
        <begin position="50"/>
        <end position="68"/>
    </location>
</feature>
<dbReference type="OrthoDB" id="9808930at2"/>
<evidence type="ECO:0000256" key="4">
    <source>
        <dbReference type="ARBA" id="ARBA00023136"/>
    </source>
</evidence>
<evidence type="ECO:0000256" key="5">
    <source>
        <dbReference type="SAM" id="MobiDB-lite"/>
    </source>
</evidence>
<organism evidence="7 8">
    <name type="scientific">Orlajensenia flava</name>
    <dbReference type="NCBI Taxonomy" id="2565934"/>
    <lineage>
        <taxon>Bacteria</taxon>
        <taxon>Bacillati</taxon>
        <taxon>Actinomycetota</taxon>
        <taxon>Actinomycetes</taxon>
        <taxon>Micrococcales</taxon>
        <taxon>Microbacteriaceae</taxon>
        <taxon>Orlajensenia</taxon>
    </lineage>
</organism>
<sequence>MSDPTHPQDPEQGLPPQAQPPQDAPVAPESREVPPPQPAAQQPVAPQPAAPQGAPAADPAANPYATPAGDAYGSTAPAAPLTSAEDKQWAAWAHFGGAVSILAFFSGWLALLAILPALIIFLVFGKRGALTREQAKEALNFQITMVGAMIVWAIVGAIVGAIVFASVYTTGSAVGLGILLFILAIVGWALVIIDVVFSIIAGVRVNAGGTYRYPFALRLVK</sequence>
<keyword evidence="4 6" id="KW-0472">Membrane</keyword>
<dbReference type="AlphaFoldDB" id="A0A4S4FXN5"/>
<evidence type="ECO:0000256" key="3">
    <source>
        <dbReference type="ARBA" id="ARBA00022989"/>
    </source>
</evidence>
<protein>
    <submittedName>
        <fullName evidence="7">DUF4870 domain-containing protein</fullName>
    </submittedName>
</protein>
<feature type="transmembrane region" description="Helical" evidence="6">
    <location>
        <begin position="174"/>
        <end position="203"/>
    </location>
</feature>
<keyword evidence="3 6" id="KW-1133">Transmembrane helix</keyword>
<feature type="transmembrane region" description="Helical" evidence="6">
    <location>
        <begin position="91"/>
        <end position="124"/>
    </location>
</feature>
<keyword evidence="8" id="KW-1185">Reference proteome</keyword>
<evidence type="ECO:0000313" key="8">
    <source>
        <dbReference type="Proteomes" id="UP000307380"/>
    </source>
</evidence>
<keyword evidence="2 6" id="KW-0812">Transmembrane</keyword>
<feature type="transmembrane region" description="Helical" evidence="6">
    <location>
        <begin position="145"/>
        <end position="168"/>
    </location>
</feature>